<evidence type="ECO:0000313" key="2">
    <source>
        <dbReference type="EMBL" id="KAL0483309.1"/>
    </source>
</evidence>
<protein>
    <submittedName>
        <fullName evidence="2">Para</fullName>
    </submittedName>
</protein>
<keyword evidence="1" id="KW-0175">Coiled coil</keyword>
<dbReference type="AlphaFoldDB" id="A0AAW2ZKK2"/>
<evidence type="ECO:0000313" key="4">
    <source>
        <dbReference type="Proteomes" id="UP001431209"/>
    </source>
</evidence>
<dbReference type="Proteomes" id="UP001431209">
    <property type="component" value="Unassembled WGS sequence"/>
</dbReference>
<dbReference type="EMBL" id="JAOPGA020000948">
    <property type="protein sequence ID" value="KAL0483309.1"/>
    <property type="molecule type" value="Genomic_DNA"/>
</dbReference>
<sequence>MNVTDDEIDSRRIKKQANEAHGVVVDSLNAHVFILEKNIKEKDEKIVELQTRIEDHEKEISKLQRQNEYLKNELEEAGYKPVPSMDECMNAFYQANPGFESELKKM</sequence>
<dbReference type="SUPFAM" id="SSF57997">
    <property type="entry name" value="Tropomyosin"/>
    <property type="match status" value="1"/>
</dbReference>
<evidence type="ECO:0000313" key="3">
    <source>
        <dbReference type="EMBL" id="KAL0490382.1"/>
    </source>
</evidence>
<dbReference type="EMBL" id="JAOPGA020001682">
    <property type="protein sequence ID" value="KAL0490382.1"/>
    <property type="molecule type" value="Genomic_DNA"/>
</dbReference>
<gene>
    <name evidence="2" type="ORF">AKO1_000688</name>
    <name evidence="3" type="ORF">AKO1_003197</name>
</gene>
<accession>A0AAW2ZKK2</accession>
<keyword evidence="4" id="KW-1185">Reference proteome</keyword>
<evidence type="ECO:0000256" key="1">
    <source>
        <dbReference type="SAM" id="Coils"/>
    </source>
</evidence>
<dbReference type="Gene3D" id="6.10.250.3150">
    <property type="match status" value="1"/>
</dbReference>
<proteinExistence type="predicted"/>
<name>A0AAW2ZKK2_9EUKA</name>
<organism evidence="3 4">
    <name type="scientific">Acrasis kona</name>
    <dbReference type="NCBI Taxonomy" id="1008807"/>
    <lineage>
        <taxon>Eukaryota</taxon>
        <taxon>Discoba</taxon>
        <taxon>Heterolobosea</taxon>
        <taxon>Tetramitia</taxon>
        <taxon>Eutetramitia</taxon>
        <taxon>Acrasidae</taxon>
        <taxon>Acrasis</taxon>
    </lineage>
</organism>
<feature type="coiled-coil region" evidence="1">
    <location>
        <begin position="32"/>
        <end position="80"/>
    </location>
</feature>
<comment type="caution">
    <text evidence="3">The sequence shown here is derived from an EMBL/GenBank/DDBJ whole genome shotgun (WGS) entry which is preliminary data.</text>
</comment>
<reference evidence="3 4" key="1">
    <citation type="submission" date="2024-03" db="EMBL/GenBank/DDBJ databases">
        <title>The Acrasis kona genome and developmental transcriptomes reveal deep origins of eukaryotic multicellular pathways.</title>
        <authorList>
            <person name="Sheikh S."/>
            <person name="Fu C.-J."/>
            <person name="Brown M.W."/>
            <person name="Baldauf S.L."/>
        </authorList>
    </citation>
    <scope>NUCLEOTIDE SEQUENCE [LARGE SCALE GENOMIC DNA]</scope>
    <source>
        <strain evidence="3 4">ATCC MYA-3509</strain>
    </source>
</reference>